<dbReference type="PANTHER" id="PTHR42714:SF6">
    <property type="entry name" value="TRANSLATION INITIATION FACTOR IF-2"/>
    <property type="match status" value="1"/>
</dbReference>
<dbReference type="Gene3D" id="3.40.50.300">
    <property type="entry name" value="P-loop containing nucleotide triphosphate hydrolases"/>
    <property type="match status" value="1"/>
</dbReference>
<evidence type="ECO:0000259" key="1">
    <source>
        <dbReference type="Pfam" id="PF01926"/>
    </source>
</evidence>
<organism evidence="2 3">
    <name type="scientific">Paraburkholderia youngii</name>
    <dbReference type="NCBI Taxonomy" id="2782701"/>
    <lineage>
        <taxon>Bacteria</taxon>
        <taxon>Pseudomonadati</taxon>
        <taxon>Pseudomonadota</taxon>
        <taxon>Betaproteobacteria</taxon>
        <taxon>Burkholderiales</taxon>
        <taxon>Burkholderiaceae</taxon>
        <taxon>Paraburkholderia</taxon>
    </lineage>
</organism>
<dbReference type="EMBL" id="JACHDE010000004">
    <property type="protein sequence ID" value="MBB5400820.1"/>
    <property type="molecule type" value="Genomic_DNA"/>
</dbReference>
<gene>
    <name evidence="2" type="ORF">HDG41_002875</name>
</gene>
<dbReference type="GO" id="GO:0005737">
    <property type="term" value="C:cytoplasm"/>
    <property type="evidence" value="ECO:0007669"/>
    <property type="project" value="TreeGrafter"/>
</dbReference>
<dbReference type="RefSeq" id="WP_311733477.1">
    <property type="nucleotide sequence ID" value="NZ_JACHDE010000004.1"/>
</dbReference>
<reference evidence="2 3" key="1">
    <citation type="submission" date="2020-08" db="EMBL/GenBank/DDBJ databases">
        <title>Genomic Encyclopedia of Type Strains, Phase IV (KMG-V): Genome sequencing to study the core and pangenomes of soil and plant-associated prokaryotes.</title>
        <authorList>
            <person name="Whitman W."/>
        </authorList>
    </citation>
    <scope>NUCLEOTIDE SEQUENCE [LARGE SCALE GENOMIC DNA]</scope>
    <source>
        <strain evidence="2 3">JPY162</strain>
    </source>
</reference>
<dbReference type="InterPro" id="IPR006073">
    <property type="entry name" value="GTP-bd"/>
</dbReference>
<dbReference type="GO" id="GO:0030488">
    <property type="term" value="P:tRNA methylation"/>
    <property type="evidence" value="ECO:0007669"/>
    <property type="project" value="TreeGrafter"/>
</dbReference>
<proteinExistence type="predicted"/>
<accession>A0A7W8L5G2</accession>
<dbReference type="Pfam" id="PF01926">
    <property type="entry name" value="MMR_HSR1"/>
    <property type="match status" value="1"/>
</dbReference>
<dbReference type="GO" id="GO:0002098">
    <property type="term" value="P:tRNA wobble uridine modification"/>
    <property type="evidence" value="ECO:0007669"/>
    <property type="project" value="TreeGrafter"/>
</dbReference>
<dbReference type="SUPFAM" id="SSF52540">
    <property type="entry name" value="P-loop containing nucleoside triphosphate hydrolases"/>
    <property type="match status" value="1"/>
</dbReference>
<dbReference type="InterPro" id="IPR027417">
    <property type="entry name" value="P-loop_NTPase"/>
</dbReference>
<dbReference type="AlphaFoldDB" id="A0A7W8L5G2"/>
<evidence type="ECO:0000313" key="2">
    <source>
        <dbReference type="EMBL" id="MBB5400820.1"/>
    </source>
</evidence>
<sequence length="469" mass="51493">MSSKLREQAAHDVASVLPERAHDLARLLILIDDSEPVVTVVGKYNHGKSSLLNELLGRDAFAVSDRRETVRLSDRVRQGVRWLDAPGLDADVGSEDDREALRAAWLKSDIRLFVHAAKEGELDAKELTLLTELDADRVRTGRQTLFVLSQVDQLPDAAALRNIGAAIDRQMPGITLNAVSSMRHRKGLDGGKKLLLEKSGIPALQTALRAELARVPDARAHETTLLIGEIRDEMRRLRAARLTSLEILRTAQQQQKQAFDRSLAAVIDKVSGDIGAMLNALGTDHAIVPDTAKDAYAITAGKLERARIQIAYSHACIEIDAMLAGHGVIGLPAEQHTAAKSLNSVMIAVMGVSVKFRKDLRRMFCEATGRERMQREFTHYYAGFDDIVVERTGADGPVREVAGVDYGRLHAALSRAIRECVLSLSSHAEQRCRASIAQLMKLARRLEASLATHEEGLLDLKAQVRSESV</sequence>
<protein>
    <recommendedName>
        <fullName evidence="1">G domain-containing protein</fullName>
    </recommendedName>
</protein>
<name>A0A7W8L5G2_9BURK</name>
<feature type="domain" description="G" evidence="1">
    <location>
        <begin position="38"/>
        <end position="131"/>
    </location>
</feature>
<comment type="caution">
    <text evidence="2">The sequence shown here is derived from an EMBL/GenBank/DDBJ whole genome shotgun (WGS) entry which is preliminary data.</text>
</comment>
<evidence type="ECO:0000313" key="3">
    <source>
        <dbReference type="Proteomes" id="UP000592820"/>
    </source>
</evidence>
<dbReference type="Proteomes" id="UP000592820">
    <property type="component" value="Unassembled WGS sequence"/>
</dbReference>
<dbReference type="PANTHER" id="PTHR42714">
    <property type="entry name" value="TRNA MODIFICATION GTPASE GTPBP3"/>
    <property type="match status" value="1"/>
</dbReference>
<dbReference type="GO" id="GO:0005525">
    <property type="term" value="F:GTP binding"/>
    <property type="evidence" value="ECO:0007669"/>
    <property type="project" value="InterPro"/>
</dbReference>